<dbReference type="EMBL" id="LR796846">
    <property type="protein sequence ID" value="CAB4169376.1"/>
    <property type="molecule type" value="Genomic_DNA"/>
</dbReference>
<dbReference type="Pfam" id="PF18909">
    <property type="entry name" value="dGTP_diPhyd_N"/>
    <property type="match status" value="1"/>
</dbReference>
<evidence type="ECO:0000259" key="2">
    <source>
        <dbReference type="Pfam" id="PF18909"/>
    </source>
</evidence>
<name>A0A6J5QK52_9CAUD</name>
<evidence type="ECO:0000313" key="5">
    <source>
        <dbReference type="EMBL" id="CAB4181355.1"/>
    </source>
</evidence>
<protein>
    <recommendedName>
        <fullName evidence="2">dATP/dGTP diphosphohydrolase N-terminal domain-containing protein</fullName>
    </recommendedName>
</protein>
<evidence type="ECO:0000313" key="3">
    <source>
        <dbReference type="EMBL" id="CAB4156201.1"/>
    </source>
</evidence>
<feature type="region of interest" description="Disordered" evidence="1">
    <location>
        <begin position="1"/>
        <end position="34"/>
    </location>
</feature>
<gene>
    <name evidence="5" type="ORF">UFOVP1064_28</name>
    <name evidence="6" type="ORF">UFOVP1197_35</name>
    <name evidence="7" type="ORF">UFOVP1294_55</name>
    <name evidence="8" type="ORF">UFOVP1412_58</name>
    <name evidence="9" type="ORF">UFOVP1515_13</name>
    <name evidence="3" type="ORF">UFOVP659_47</name>
    <name evidence="4" type="ORF">UFOVP885_26</name>
</gene>
<evidence type="ECO:0000313" key="4">
    <source>
        <dbReference type="EMBL" id="CAB4169376.1"/>
    </source>
</evidence>
<evidence type="ECO:0000313" key="9">
    <source>
        <dbReference type="EMBL" id="CAB5226639.1"/>
    </source>
</evidence>
<feature type="domain" description="dATP/dGTP diphosphohydrolase N-terminal" evidence="2">
    <location>
        <begin position="19"/>
        <end position="117"/>
    </location>
</feature>
<dbReference type="EMBL" id="LR797365">
    <property type="protein sequence ID" value="CAB4210909.1"/>
    <property type="molecule type" value="Genomic_DNA"/>
</dbReference>
<proteinExistence type="predicted"/>
<dbReference type="InterPro" id="IPR044038">
    <property type="entry name" value="dATP/dGTP_diPOhydrolase_N"/>
</dbReference>
<reference evidence="5" key="1">
    <citation type="submission" date="2020-05" db="EMBL/GenBank/DDBJ databases">
        <authorList>
            <person name="Chiriac C."/>
            <person name="Salcher M."/>
            <person name="Ghai R."/>
            <person name="Kavagutti S V."/>
        </authorList>
    </citation>
    <scope>NUCLEOTIDE SEQUENCE</scope>
</reference>
<organism evidence="5">
    <name type="scientific">uncultured Caudovirales phage</name>
    <dbReference type="NCBI Taxonomy" id="2100421"/>
    <lineage>
        <taxon>Viruses</taxon>
        <taxon>Duplodnaviria</taxon>
        <taxon>Heunggongvirae</taxon>
        <taxon>Uroviricota</taxon>
        <taxon>Caudoviricetes</taxon>
        <taxon>Peduoviridae</taxon>
        <taxon>Maltschvirus</taxon>
        <taxon>Maltschvirus maltsch</taxon>
    </lineage>
</organism>
<dbReference type="EMBL" id="LR797015">
    <property type="protein sequence ID" value="CAB4181355.1"/>
    <property type="molecule type" value="Genomic_DNA"/>
</dbReference>
<evidence type="ECO:0000313" key="8">
    <source>
        <dbReference type="EMBL" id="CAB4210909.1"/>
    </source>
</evidence>
<sequence length="119" mass="13046">MAMGGSADAPTMSEYPDDNPKTALGEAKPKLSDTPTIGIQLMGQVHSNGANKYGRFNWREHTVSSTVYYDAALRHLMAWFDGETIDPESGLSHLAHVMACCNILLDAEKHGKLNDNRLK</sequence>
<evidence type="ECO:0000313" key="6">
    <source>
        <dbReference type="EMBL" id="CAB4190105.1"/>
    </source>
</evidence>
<evidence type="ECO:0000313" key="7">
    <source>
        <dbReference type="EMBL" id="CAB4196038.1"/>
    </source>
</evidence>
<dbReference type="EMBL" id="LR797154">
    <property type="protein sequence ID" value="CAB4190105.1"/>
    <property type="molecule type" value="Genomic_DNA"/>
</dbReference>
<evidence type="ECO:0000256" key="1">
    <source>
        <dbReference type="SAM" id="MobiDB-lite"/>
    </source>
</evidence>
<dbReference type="EMBL" id="LR797241">
    <property type="protein sequence ID" value="CAB4196038.1"/>
    <property type="molecule type" value="Genomic_DNA"/>
</dbReference>
<dbReference type="EMBL" id="LR796628">
    <property type="protein sequence ID" value="CAB4156201.1"/>
    <property type="molecule type" value="Genomic_DNA"/>
</dbReference>
<dbReference type="EMBL" id="LR798365">
    <property type="protein sequence ID" value="CAB5226639.1"/>
    <property type="molecule type" value="Genomic_DNA"/>
</dbReference>
<accession>A0A6J5QK52</accession>